<dbReference type="AlphaFoldDB" id="A0AAW8D880"/>
<comment type="caution">
    <text evidence="2">The sequence shown here is derived from an EMBL/GenBank/DDBJ whole genome shotgun (WGS) entry which is preliminary data.</text>
</comment>
<sequence>MSALPQIADMPFRSRMSTVPTQAPRNCSLRKVSQPQPRAPVRRACAFVLIENLPQLAEAYDLDFARSVSREIRQRLCARFLTSVRADLACLRDDCFLLWSNDFFAKDDGSASEQSASEQLESLLLALGSEPISARGTTALARLHVNWIDVQAPDQMGDSEIALTLWTAQPFPDAHEKPTEGWRQNYRADMDVAVRLSEAIHAGRLTFAWRPIINAYASASMLYWEARPDVLVSPDRQTSLTPEVFLPCLQRLGLTRAFDSLVVRQVIDALRDQPLVQLGVSLFVQSARIDHWWASVLSTLKSSPELAARLTVEISDSMAFSSMQAVRDFCARLRSFGCRIAIKDFGAGRGNLAAAQACRPDIIKLEASFLRRARESEFGGECLRDMLTLCSHLAVYVVADGVEREDDLGVALDAGVQWVQGHHLSGTEESPRLAPPMSSIQRSLDVTKATYRAETR</sequence>
<protein>
    <submittedName>
        <fullName evidence="2">EAL domain-containing protein (Putative c-di-GMP-specific phosphodiesterase class I)</fullName>
    </submittedName>
</protein>
<dbReference type="InterPro" id="IPR001633">
    <property type="entry name" value="EAL_dom"/>
</dbReference>
<dbReference type="Proteomes" id="UP001242045">
    <property type="component" value="Unassembled WGS sequence"/>
</dbReference>
<feature type="domain" description="EAL" evidence="1">
    <location>
        <begin position="189"/>
        <end position="441"/>
    </location>
</feature>
<dbReference type="SMART" id="SM00052">
    <property type="entry name" value="EAL"/>
    <property type="match status" value="1"/>
</dbReference>
<dbReference type="GO" id="GO:0071111">
    <property type="term" value="F:cyclic-guanylate-specific phosphodiesterase activity"/>
    <property type="evidence" value="ECO:0007669"/>
    <property type="project" value="InterPro"/>
</dbReference>
<dbReference type="PANTHER" id="PTHR33121">
    <property type="entry name" value="CYCLIC DI-GMP PHOSPHODIESTERASE PDEF"/>
    <property type="match status" value="1"/>
</dbReference>
<evidence type="ECO:0000313" key="3">
    <source>
        <dbReference type="Proteomes" id="UP001242045"/>
    </source>
</evidence>
<dbReference type="EMBL" id="JAUSRD010000025">
    <property type="protein sequence ID" value="MDP9897212.1"/>
    <property type="molecule type" value="Genomic_DNA"/>
</dbReference>
<organism evidence="2 3">
    <name type="scientific">Variovorax boronicumulans</name>
    <dbReference type="NCBI Taxonomy" id="436515"/>
    <lineage>
        <taxon>Bacteria</taxon>
        <taxon>Pseudomonadati</taxon>
        <taxon>Pseudomonadota</taxon>
        <taxon>Betaproteobacteria</taxon>
        <taxon>Burkholderiales</taxon>
        <taxon>Comamonadaceae</taxon>
        <taxon>Variovorax</taxon>
    </lineage>
</organism>
<name>A0AAW8D880_9BURK</name>
<dbReference type="InterPro" id="IPR050706">
    <property type="entry name" value="Cyclic-di-GMP_PDE-like"/>
</dbReference>
<evidence type="ECO:0000259" key="1">
    <source>
        <dbReference type="PROSITE" id="PS50883"/>
    </source>
</evidence>
<reference evidence="2" key="1">
    <citation type="submission" date="2023-07" db="EMBL/GenBank/DDBJ databases">
        <title>Sorghum-associated microbial communities from plants grown in Nebraska, USA.</title>
        <authorList>
            <person name="Schachtman D."/>
        </authorList>
    </citation>
    <scope>NUCLEOTIDE SEQUENCE</scope>
    <source>
        <strain evidence="2">DS3754</strain>
    </source>
</reference>
<evidence type="ECO:0000313" key="2">
    <source>
        <dbReference type="EMBL" id="MDP9897212.1"/>
    </source>
</evidence>
<accession>A0AAW8D880</accession>
<gene>
    <name evidence="2" type="ORF">J2W31_006354</name>
</gene>
<dbReference type="Pfam" id="PF00563">
    <property type="entry name" value="EAL"/>
    <property type="match status" value="1"/>
</dbReference>
<dbReference type="PANTHER" id="PTHR33121:SF23">
    <property type="entry name" value="CYCLIC DI-GMP PHOSPHODIESTERASE PDEB"/>
    <property type="match status" value="1"/>
</dbReference>
<dbReference type="InterPro" id="IPR035919">
    <property type="entry name" value="EAL_sf"/>
</dbReference>
<dbReference type="CDD" id="cd01948">
    <property type="entry name" value="EAL"/>
    <property type="match status" value="1"/>
</dbReference>
<dbReference type="SUPFAM" id="SSF141868">
    <property type="entry name" value="EAL domain-like"/>
    <property type="match status" value="1"/>
</dbReference>
<dbReference type="Gene3D" id="3.20.20.450">
    <property type="entry name" value="EAL domain"/>
    <property type="match status" value="1"/>
</dbReference>
<dbReference type="RefSeq" id="WP_307687200.1">
    <property type="nucleotide sequence ID" value="NZ_JAUSRD010000025.1"/>
</dbReference>
<dbReference type="PROSITE" id="PS50883">
    <property type="entry name" value="EAL"/>
    <property type="match status" value="1"/>
</dbReference>
<proteinExistence type="predicted"/>